<evidence type="ECO:0000313" key="3">
    <source>
        <dbReference type="Proteomes" id="UP000037660"/>
    </source>
</evidence>
<proteinExistence type="predicted"/>
<dbReference type="STRING" id="1547922.ISF6_1864"/>
<feature type="domain" description="EthD" evidence="1">
    <location>
        <begin position="10"/>
        <end position="90"/>
    </location>
</feature>
<accession>A0A0K8P0F3</accession>
<dbReference type="Proteomes" id="UP000037660">
    <property type="component" value="Unassembled WGS sequence"/>
</dbReference>
<comment type="caution">
    <text evidence="2">The sequence shown here is derived from an EMBL/GenBank/DDBJ whole genome shotgun (WGS) entry which is preliminary data.</text>
</comment>
<dbReference type="AlphaFoldDB" id="A0A0K8P0F3"/>
<protein>
    <submittedName>
        <fullName evidence="2">Putative ethyl tert-butyl ether degradation protein</fullName>
    </submittedName>
</protein>
<evidence type="ECO:0000313" key="2">
    <source>
        <dbReference type="EMBL" id="GAP36024.1"/>
    </source>
</evidence>
<dbReference type="RefSeq" id="WP_054020038.1">
    <property type="nucleotide sequence ID" value="NZ_BBYR01000030.1"/>
</dbReference>
<dbReference type="InterPro" id="IPR009799">
    <property type="entry name" value="EthD_dom"/>
</dbReference>
<reference evidence="2 3" key="2">
    <citation type="journal article" date="2016" name="Science">
        <title>A bacterium that degrades and assimilates poly(ethylene terephthalate).</title>
        <authorList>
            <person name="Yoshida S."/>
            <person name="Hiraga K."/>
            <person name="Takehana T."/>
            <person name="Taniguchi I."/>
            <person name="Yamaji H."/>
            <person name="Maeda Y."/>
            <person name="Toyohara K."/>
            <person name="Miyamoto K."/>
            <person name="Kimura Y."/>
            <person name="Oda K."/>
        </authorList>
    </citation>
    <scope>NUCLEOTIDE SEQUENCE [LARGE SCALE GENOMIC DNA]</scope>
    <source>
        <strain evidence="3">NBRC 110686 / TISTR 2288 / 201-F6</strain>
    </source>
</reference>
<dbReference type="EMBL" id="BBYR01000030">
    <property type="protein sequence ID" value="GAP36024.1"/>
    <property type="molecule type" value="Genomic_DNA"/>
</dbReference>
<dbReference type="Gene3D" id="3.30.70.100">
    <property type="match status" value="1"/>
</dbReference>
<dbReference type="Pfam" id="PF07110">
    <property type="entry name" value="EthD"/>
    <property type="match status" value="1"/>
</dbReference>
<evidence type="ECO:0000259" key="1">
    <source>
        <dbReference type="Pfam" id="PF07110"/>
    </source>
</evidence>
<sequence length="104" mass="10843">MHRLLVSYPPPADPDAFLAHYTARHLPLARALPGLLGCRWMRPQPLGPAAAGTAAPPFLLFEADFASAEALFAALGSPAGEAVAADVPRYSPGGATLLHYEVPA</sequence>
<organism evidence="2 3">
    <name type="scientific">Piscinibacter sakaiensis</name>
    <name type="common">Ideonella sakaiensis</name>
    <dbReference type="NCBI Taxonomy" id="1547922"/>
    <lineage>
        <taxon>Bacteria</taxon>
        <taxon>Pseudomonadati</taxon>
        <taxon>Pseudomonadota</taxon>
        <taxon>Betaproteobacteria</taxon>
        <taxon>Burkholderiales</taxon>
        <taxon>Sphaerotilaceae</taxon>
        <taxon>Piscinibacter</taxon>
    </lineage>
</organism>
<dbReference type="SUPFAM" id="SSF54909">
    <property type="entry name" value="Dimeric alpha+beta barrel"/>
    <property type="match status" value="1"/>
</dbReference>
<name>A0A0K8P0F3_PISS1</name>
<gene>
    <name evidence="2" type="ORF">ISF6_1864</name>
</gene>
<keyword evidence="3" id="KW-1185">Reference proteome</keyword>
<dbReference type="GO" id="GO:0016491">
    <property type="term" value="F:oxidoreductase activity"/>
    <property type="evidence" value="ECO:0007669"/>
    <property type="project" value="InterPro"/>
</dbReference>
<dbReference type="NCBIfam" id="TIGR02118">
    <property type="entry name" value="EthD family reductase"/>
    <property type="match status" value="1"/>
</dbReference>
<dbReference type="InterPro" id="IPR011008">
    <property type="entry name" value="Dimeric_a/b-barrel"/>
</dbReference>
<reference evidence="3" key="1">
    <citation type="submission" date="2015-07" db="EMBL/GenBank/DDBJ databases">
        <title>Discovery of a poly(ethylene terephthalate assimilation.</title>
        <authorList>
            <person name="Yoshida S."/>
            <person name="Hiraga K."/>
            <person name="Takehana T."/>
            <person name="Taniguchi I."/>
            <person name="Yamaji H."/>
            <person name="Maeda Y."/>
            <person name="Toyohara K."/>
            <person name="Miyamoto K."/>
            <person name="Kimura Y."/>
            <person name="Oda K."/>
        </authorList>
    </citation>
    <scope>NUCLEOTIDE SEQUENCE [LARGE SCALE GENOMIC DNA]</scope>
    <source>
        <strain evidence="3">NBRC 110686 / TISTR 2288 / 201-F6</strain>
    </source>
</reference>